<keyword evidence="3 12" id="KW-0813">Transport</keyword>
<evidence type="ECO:0000313" key="14">
    <source>
        <dbReference type="Proteomes" id="UP000053257"/>
    </source>
</evidence>
<name>A0A0C3S8U6_PHLG1</name>
<dbReference type="HOGENOM" id="CLU_171977_3_0_1"/>
<dbReference type="Proteomes" id="UP000053257">
    <property type="component" value="Unassembled WGS sequence"/>
</dbReference>
<evidence type="ECO:0000256" key="1">
    <source>
        <dbReference type="ARBA" id="ARBA00004434"/>
    </source>
</evidence>
<keyword evidence="14" id="KW-1185">Reference proteome</keyword>
<keyword evidence="9 12" id="KW-0496">Mitochondrion</keyword>
<keyword evidence="8 12" id="KW-1133">Transmembrane helix</keyword>
<evidence type="ECO:0000313" key="13">
    <source>
        <dbReference type="EMBL" id="KIP07717.1"/>
    </source>
</evidence>
<dbReference type="GO" id="GO:0045275">
    <property type="term" value="C:respiratory chain complex III"/>
    <property type="evidence" value="ECO:0007669"/>
    <property type="project" value="UniProtKB-UniRule"/>
</dbReference>
<evidence type="ECO:0000256" key="6">
    <source>
        <dbReference type="ARBA" id="ARBA00022792"/>
    </source>
</evidence>
<comment type="subunit">
    <text evidence="12">Component of the ubiquinol-cytochrome c oxidoreductase (cytochrome b-c1 complex, complex III, CIII), a multisubunit enzyme composed of 3 respiratory subunits cytochrome b, cytochrome c1 and Rieske protein, 2 core protein subunits, and additional low-molecular weight protein subunits.</text>
</comment>
<dbReference type="PANTHER" id="PTHR12980">
    <property type="entry name" value="UBIQUINOL-CYTOCHROME C REDUCTASE COMPLEX, SUBUNIT X"/>
    <property type="match status" value="1"/>
</dbReference>
<dbReference type="STRING" id="745531.A0A0C3S8U6"/>
<dbReference type="PANTHER" id="PTHR12980:SF0">
    <property type="entry name" value="CYTOCHROME B-C1 COMPLEX SUBUNIT 9"/>
    <property type="match status" value="1"/>
</dbReference>
<evidence type="ECO:0000256" key="7">
    <source>
        <dbReference type="ARBA" id="ARBA00022982"/>
    </source>
</evidence>
<evidence type="ECO:0000256" key="8">
    <source>
        <dbReference type="ARBA" id="ARBA00022989"/>
    </source>
</evidence>
<dbReference type="GO" id="GO:0006122">
    <property type="term" value="P:mitochondrial electron transport, ubiquinol to cytochrome c"/>
    <property type="evidence" value="ECO:0007669"/>
    <property type="project" value="UniProtKB-UniRule"/>
</dbReference>
<keyword evidence="5 12" id="KW-0812">Transmembrane</keyword>
<evidence type="ECO:0000256" key="10">
    <source>
        <dbReference type="ARBA" id="ARBA00023136"/>
    </source>
</evidence>
<comment type="similarity">
    <text evidence="2 12">Belongs to the UQCR10/QCR9 family.</text>
</comment>
<dbReference type="Pfam" id="PF05365">
    <property type="entry name" value="UCR_UQCRX_QCR9"/>
    <property type="match status" value="1"/>
</dbReference>
<feature type="transmembrane region" description="Helical" evidence="12">
    <location>
        <begin position="17"/>
        <end position="41"/>
    </location>
</feature>
<evidence type="ECO:0000256" key="2">
    <source>
        <dbReference type="ARBA" id="ARBA00007856"/>
    </source>
</evidence>
<dbReference type="InterPro" id="IPR036656">
    <property type="entry name" value="QCR9_sf"/>
</dbReference>
<dbReference type="Gene3D" id="1.20.5.260">
    <property type="entry name" value="Cytochrome b-c1 complex subunit 9"/>
    <property type="match status" value="1"/>
</dbReference>
<organism evidence="13 14">
    <name type="scientific">Phlebiopsis gigantea (strain 11061_1 CR5-6)</name>
    <name type="common">White-rot fungus</name>
    <name type="synonym">Peniophora gigantea</name>
    <dbReference type="NCBI Taxonomy" id="745531"/>
    <lineage>
        <taxon>Eukaryota</taxon>
        <taxon>Fungi</taxon>
        <taxon>Dikarya</taxon>
        <taxon>Basidiomycota</taxon>
        <taxon>Agaricomycotina</taxon>
        <taxon>Agaricomycetes</taxon>
        <taxon>Polyporales</taxon>
        <taxon>Phanerochaetaceae</taxon>
        <taxon>Phlebiopsis</taxon>
    </lineage>
</organism>
<sequence length="61" mass="6981">MSFSANFYNTIVKRNSVFVSTIFAGAFAFGVGFDVGITKFWDTWNKGKQWKDIRGNYIDSE</sequence>
<evidence type="ECO:0000256" key="4">
    <source>
        <dbReference type="ARBA" id="ARBA00022660"/>
    </source>
</evidence>
<proteinExistence type="inferred from homology"/>
<dbReference type="InterPro" id="IPR008027">
    <property type="entry name" value="QCR9"/>
</dbReference>
<evidence type="ECO:0000256" key="11">
    <source>
        <dbReference type="ARBA" id="ARBA00044247"/>
    </source>
</evidence>
<keyword evidence="4 12" id="KW-0679">Respiratory chain</keyword>
<dbReference type="AlphaFoldDB" id="A0A0C3S8U6"/>
<evidence type="ECO:0000256" key="12">
    <source>
        <dbReference type="RuleBase" id="RU368056"/>
    </source>
</evidence>
<reference evidence="13 14" key="1">
    <citation type="journal article" date="2014" name="PLoS Genet.">
        <title>Analysis of the Phlebiopsis gigantea genome, transcriptome and secretome provides insight into its pioneer colonization strategies of wood.</title>
        <authorList>
            <person name="Hori C."/>
            <person name="Ishida T."/>
            <person name="Igarashi K."/>
            <person name="Samejima M."/>
            <person name="Suzuki H."/>
            <person name="Master E."/>
            <person name="Ferreira P."/>
            <person name="Ruiz-Duenas F.J."/>
            <person name="Held B."/>
            <person name="Canessa P."/>
            <person name="Larrondo L.F."/>
            <person name="Schmoll M."/>
            <person name="Druzhinina I.S."/>
            <person name="Kubicek C.P."/>
            <person name="Gaskell J.A."/>
            <person name="Kersten P."/>
            <person name="St John F."/>
            <person name="Glasner J."/>
            <person name="Sabat G."/>
            <person name="Splinter BonDurant S."/>
            <person name="Syed K."/>
            <person name="Yadav J."/>
            <person name="Mgbeahuruike A.C."/>
            <person name="Kovalchuk A."/>
            <person name="Asiegbu F.O."/>
            <person name="Lackner G."/>
            <person name="Hoffmeister D."/>
            <person name="Rencoret J."/>
            <person name="Gutierrez A."/>
            <person name="Sun H."/>
            <person name="Lindquist E."/>
            <person name="Barry K."/>
            <person name="Riley R."/>
            <person name="Grigoriev I.V."/>
            <person name="Henrissat B."/>
            <person name="Kues U."/>
            <person name="Berka R.M."/>
            <person name="Martinez A.T."/>
            <person name="Covert S.F."/>
            <person name="Blanchette R.A."/>
            <person name="Cullen D."/>
        </authorList>
    </citation>
    <scope>NUCLEOTIDE SEQUENCE [LARGE SCALE GENOMIC DNA]</scope>
    <source>
        <strain evidence="13 14">11061_1 CR5-6</strain>
    </source>
</reference>
<keyword evidence="7 12" id="KW-0249">Electron transport</keyword>
<evidence type="ECO:0000256" key="9">
    <source>
        <dbReference type="ARBA" id="ARBA00023128"/>
    </source>
</evidence>
<dbReference type="FunFam" id="1.20.5.260:FF:000001">
    <property type="entry name" value="Cytochrome b-c1 complex subunit 9"/>
    <property type="match status" value="1"/>
</dbReference>
<keyword evidence="10 12" id="KW-0472">Membrane</keyword>
<keyword evidence="6 12" id="KW-0999">Mitochondrion inner membrane</keyword>
<evidence type="ECO:0000256" key="3">
    <source>
        <dbReference type="ARBA" id="ARBA00022448"/>
    </source>
</evidence>
<accession>A0A0C3S8U6</accession>
<comment type="function">
    <text evidence="12">Component of the ubiquinol-cytochrome c oxidoreductase, a multisubunit transmembrane complex that is part of the mitochondrial electron transport chain which drives oxidative phosphorylation. The complex plays an important role in the uptake of multiple carbon sources present in different host niches.</text>
</comment>
<dbReference type="GO" id="GO:0005743">
    <property type="term" value="C:mitochondrial inner membrane"/>
    <property type="evidence" value="ECO:0007669"/>
    <property type="project" value="UniProtKB-SubCell"/>
</dbReference>
<dbReference type="SUPFAM" id="SSF81514">
    <property type="entry name" value="Subunit X (non-heme 7 kDa protein) of cytochrome bc1 complex (Ubiquinol-cytochrome c reductase)"/>
    <property type="match status" value="1"/>
</dbReference>
<protein>
    <recommendedName>
        <fullName evidence="11 12">Complex III subunit 9</fullName>
    </recommendedName>
</protein>
<gene>
    <name evidence="13" type="ORF">PHLGIDRAFT_127485</name>
</gene>
<comment type="subcellular location">
    <subcellularLocation>
        <location evidence="1 12">Mitochondrion inner membrane</location>
        <topology evidence="1 12">Single-pass membrane protein</topology>
    </subcellularLocation>
</comment>
<evidence type="ECO:0000256" key="5">
    <source>
        <dbReference type="ARBA" id="ARBA00022692"/>
    </source>
</evidence>
<dbReference type="EMBL" id="KN840492">
    <property type="protein sequence ID" value="KIP07717.1"/>
    <property type="molecule type" value="Genomic_DNA"/>
</dbReference>